<accession>A0ACC2VB07</accession>
<dbReference type="Proteomes" id="UP001230649">
    <property type="component" value="Unassembled WGS sequence"/>
</dbReference>
<organism evidence="1 2">
    <name type="scientific">Naganishia adeliensis</name>
    <dbReference type="NCBI Taxonomy" id="92952"/>
    <lineage>
        <taxon>Eukaryota</taxon>
        <taxon>Fungi</taxon>
        <taxon>Dikarya</taxon>
        <taxon>Basidiomycota</taxon>
        <taxon>Agaricomycotina</taxon>
        <taxon>Tremellomycetes</taxon>
        <taxon>Filobasidiales</taxon>
        <taxon>Filobasidiaceae</taxon>
        <taxon>Naganishia</taxon>
    </lineage>
</organism>
<comment type="caution">
    <text evidence="1">The sequence shown here is derived from an EMBL/GenBank/DDBJ whole genome shotgun (WGS) entry which is preliminary data.</text>
</comment>
<gene>
    <name evidence="1" type="ORF">QFC20_006480</name>
</gene>
<evidence type="ECO:0000313" key="2">
    <source>
        <dbReference type="Proteomes" id="UP001230649"/>
    </source>
</evidence>
<keyword evidence="2" id="KW-1185">Reference proteome</keyword>
<name>A0ACC2VB07_9TREE</name>
<reference evidence="1" key="1">
    <citation type="submission" date="2023-04" db="EMBL/GenBank/DDBJ databases">
        <title>Draft Genome sequencing of Naganishia species isolated from polar environments using Oxford Nanopore Technology.</title>
        <authorList>
            <person name="Leo P."/>
            <person name="Venkateswaran K."/>
        </authorList>
    </citation>
    <scope>NUCLEOTIDE SEQUENCE</scope>
    <source>
        <strain evidence="1">MNA-CCFEE 5262</strain>
    </source>
</reference>
<evidence type="ECO:0000313" key="1">
    <source>
        <dbReference type="EMBL" id="KAJ9096147.1"/>
    </source>
</evidence>
<proteinExistence type="predicted"/>
<protein>
    <submittedName>
        <fullName evidence="1">Uncharacterized protein</fullName>
    </submittedName>
</protein>
<sequence>MPPKPAPIFSQPPTVIPSHPNHQHDIVTALVAAETLDTLPGDLTKTFADLRELDAVLNSTTSSLTHKLRTLTTALQAIHPDVGPSYGSAAFVPPSSEGPTGNDQLVANQTGISNSIINVQTVSAASRPLARFQLLLEIAEELTRYKIGVEDKVRVSGQACDTLIAHQAHLQALLGNSSIFLAAQSGGVGDNADAWDGHSIGKRSRLSPMNMRTSANGGMPSGHAGSDHEGPALVRNIIASASTAGELTPSKKRKTGKDKTSVLAGDVWEDGELSVNRRSPALAKKPVSGSLAGHAAKESRSIAKKRR</sequence>
<dbReference type="EMBL" id="JASBWS010000116">
    <property type="protein sequence ID" value="KAJ9096147.1"/>
    <property type="molecule type" value="Genomic_DNA"/>
</dbReference>